<accession>A0ABT6JNK1</accession>
<evidence type="ECO:0000259" key="5">
    <source>
        <dbReference type="Pfam" id="PF08281"/>
    </source>
</evidence>
<dbReference type="InterPro" id="IPR014284">
    <property type="entry name" value="RNA_pol_sigma-70_dom"/>
</dbReference>
<evidence type="ECO:0000313" key="6">
    <source>
        <dbReference type="EMBL" id="MDH5832268.1"/>
    </source>
</evidence>
<keyword evidence="2" id="KW-0805">Transcription regulation</keyword>
<evidence type="ECO:0000256" key="3">
    <source>
        <dbReference type="ARBA" id="ARBA00023082"/>
    </source>
</evidence>
<dbReference type="InterPro" id="IPR013324">
    <property type="entry name" value="RNA_pol_sigma_r3/r4-like"/>
</dbReference>
<dbReference type="InterPro" id="IPR039425">
    <property type="entry name" value="RNA_pol_sigma-70-like"/>
</dbReference>
<dbReference type="NCBIfam" id="NF006550">
    <property type="entry name" value="PRK09047.1"/>
    <property type="match status" value="1"/>
</dbReference>
<name>A0ABT6JNK1_9GAMM</name>
<dbReference type="InterPro" id="IPR013249">
    <property type="entry name" value="RNA_pol_sigma70_r4_t2"/>
</dbReference>
<keyword evidence="4" id="KW-0804">Transcription</keyword>
<dbReference type="Proteomes" id="UP001156831">
    <property type="component" value="Unassembled WGS sequence"/>
</dbReference>
<dbReference type="Pfam" id="PF08281">
    <property type="entry name" value="Sigma70_r4_2"/>
    <property type="match status" value="1"/>
</dbReference>
<keyword evidence="6" id="KW-0548">Nucleotidyltransferase</keyword>
<keyword evidence="3" id="KW-0731">Sigma factor</keyword>
<organism evidence="6 7">
    <name type="scientific">Luteimonas rhizosphaericola</name>
    <dbReference type="NCBI Taxonomy" id="3042024"/>
    <lineage>
        <taxon>Bacteria</taxon>
        <taxon>Pseudomonadati</taxon>
        <taxon>Pseudomonadota</taxon>
        <taxon>Gammaproteobacteria</taxon>
        <taxon>Lysobacterales</taxon>
        <taxon>Lysobacteraceae</taxon>
        <taxon>Luteimonas</taxon>
    </lineage>
</organism>
<evidence type="ECO:0000256" key="2">
    <source>
        <dbReference type="ARBA" id="ARBA00023015"/>
    </source>
</evidence>
<dbReference type="Gene3D" id="1.10.1740.10">
    <property type="match status" value="1"/>
</dbReference>
<dbReference type="SUPFAM" id="SSF88946">
    <property type="entry name" value="Sigma2 domain of RNA polymerase sigma factors"/>
    <property type="match status" value="1"/>
</dbReference>
<dbReference type="SUPFAM" id="SSF88659">
    <property type="entry name" value="Sigma3 and sigma4 domains of RNA polymerase sigma factors"/>
    <property type="match status" value="1"/>
</dbReference>
<keyword evidence="7" id="KW-1185">Reference proteome</keyword>
<dbReference type="Gene3D" id="1.10.10.10">
    <property type="entry name" value="Winged helix-like DNA-binding domain superfamily/Winged helix DNA-binding domain"/>
    <property type="match status" value="1"/>
</dbReference>
<dbReference type="PANTHER" id="PTHR43133:SF64">
    <property type="entry name" value="ECF SIGMA FACTOR"/>
    <property type="match status" value="1"/>
</dbReference>
<dbReference type="EC" id="2.7.7.6" evidence="6"/>
<dbReference type="CDD" id="cd06171">
    <property type="entry name" value="Sigma70_r4"/>
    <property type="match status" value="1"/>
</dbReference>
<dbReference type="NCBIfam" id="TIGR02937">
    <property type="entry name" value="sigma70-ECF"/>
    <property type="match status" value="1"/>
</dbReference>
<comment type="caution">
    <text evidence="6">The sequence shown here is derived from an EMBL/GenBank/DDBJ whole genome shotgun (WGS) entry which is preliminary data.</text>
</comment>
<reference evidence="6 7" key="1">
    <citation type="submission" date="2023-04" db="EMBL/GenBank/DDBJ databases">
        <title>Luteimonas sp. M1R5S18.</title>
        <authorList>
            <person name="Sun J.-Q."/>
        </authorList>
    </citation>
    <scope>NUCLEOTIDE SEQUENCE [LARGE SCALE GENOMIC DNA]</scope>
    <source>
        <strain evidence="6 7">M1R5S18</strain>
    </source>
</reference>
<sequence length="194" mass="21757">MPDARAGTLASVDIPDAAPAPVAALPATLEQFLSGVSARAFRFAELGLRHRDDALDAVQDAMAKMLGYRDRPPAEWTPLFWSVLRSRIIDVQRRRTFRLTWLSDARDADGGEIDWADETTPDPARAHDGREAWSRLAQALRGLPARQREAFTLRVLEEMDVETTAKIMGCSEGSVKTHLFRARDALQKQLEEFR</sequence>
<evidence type="ECO:0000313" key="7">
    <source>
        <dbReference type="Proteomes" id="UP001156831"/>
    </source>
</evidence>
<evidence type="ECO:0000256" key="1">
    <source>
        <dbReference type="ARBA" id="ARBA00010641"/>
    </source>
</evidence>
<keyword evidence="6" id="KW-0808">Transferase</keyword>
<dbReference type="GO" id="GO:0003899">
    <property type="term" value="F:DNA-directed RNA polymerase activity"/>
    <property type="evidence" value="ECO:0007669"/>
    <property type="project" value="UniProtKB-EC"/>
</dbReference>
<comment type="similarity">
    <text evidence="1">Belongs to the sigma-70 factor family. ECF subfamily.</text>
</comment>
<gene>
    <name evidence="6" type="ORF">QFW80_17250</name>
</gene>
<feature type="domain" description="RNA polymerase sigma factor 70 region 4 type 2" evidence="5">
    <location>
        <begin position="135"/>
        <end position="186"/>
    </location>
</feature>
<evidence type="ECO:0000256" key="4">
    <source>
        <dbReference type="ARBA" id="ARBA00023163"/>
    </source>
</evidence>
<dbReference type="RefSeq" id="WP_280603412.1">
    <property type="nucleotide sequence ID" value="NZ_JARXRN010000029.1"/>
</dbReference>
<dbReference type="PANTHER" id="PTHR43133">
    <property type="entry name" value="RNA POLYMERASE ECF-TYPE SIGMA FACTO"/>
    <property type="match status" value="1"/>
</dbReference>
<dbReference type="EMBL" id="JARXRN010000029">
    <property type="protein sequence ID" value="MDH5832268.1"/>
    <property type="molecule type" value="Genomic_DNA"/>
</dbReference>
<dbReference type="InterPro" id="IPR036388">
    <property type="entry name" value="WH-like_DNA-bd_sf"/>
</dbReference>
<protein>
    <submittedName>
        <fullName evidence="6">RNA polymerase sigma factor</fullName>
        <ecNumber evidence="6">2.7.7.6</ecNumber>
    </submittedName>
</protein>
<dbReference type="InterPro" id="IPR013325">
    <property type="entry name" value="RNA_pol_sigma_r2"/>
</dbReference>
<proteinExistence type="inferred from homology"/>